<sequence>MQDVIENLQRKDEKIYITFNHLPKEFRKEERIMNSVRNLNSEYTEKFIIYNDKLEIHNPNLNKLTLDSLNHNFLYRRIFELVYKKISERMIITEICLDDWYIKDEENIILYRYKSFEYSKEYSNSRMYQGKKIHYCHDKKCNGELEIDLESFWKNNTSKYLCVYKCNKCGKFINAVDLIEYMEQNEE</sequence>
<accession>A0A0S2ZPQ5</accession>
<name>A0A0S2ZPQ5_9FUSO</name>
<dbReference type="RefSeq" id="WP_029493812.1">
    <property type="nucleotide sequence ID" value="NZ_ATKF01000105.1"/>
</dbReference>
<organism evidence="1">
    <name type="scientific">Fusobacterium hwasookii ChDC F174</name>
    <dbReference type="NCBI Taxonomy" id="1307442"/>
    <lineage>
        <taxon>Bacteria</taxon>
        <taxon>Fusobacteriati</taxon>
        <taxon>Fusobacteriota</taxon>
        <taxon>Fusobacteriia</taxon>
        <taxon>Fusobacteriales</taxon>
        <taxon>Fusobacteriaceae</taxon>
        <taxon>Fusobacterium</taxon>
    </lineage>
</organism>
<evidence type="ECO:0000313" key="1">
    <source>
        <dbReference type="EMBL" id="ALQ40923.1"/>
    </source>
</evidence>
<proteinExistence type="predicted"/>
<reference evidence="1" key="1">
    <citation type="submission" date="2015-11" db="EMBL/GenBank/DDBJ databases">
        <authorList>
            <person name="Zhang Y."/>
            <person name="Guo Z."/>
        </authorList>
    </citation>
    <scope>NUCLEOTIDE SEQUENCE [LARGE SCALE GENOMIC DNA]</scope>
    <source>
        <strain evidence="1">ChDC F174</strain>
    </source>
</reference>
<dbReference type="EMBL" id="CP013331">
    <property type="protein sequence ID" value="ALQ40923.1"/>
    <property type="molecule type" value="Genomic_DNA"/>
</dbReference>
<protein>
    <submittedName>
        <fullName evidence="1">Uncharacterized protein</fullName>
    </submittedName>
</protein>
<gene>
    <name evidence="1" type="ORF">RN87_10400</name>
</gene>
<dbReference type="KEGG" id="fhw:RN87_10400"/>
<dbReference type="Proteomes" id="UP000063275">
    <property type="component" value="Chromosome"/>
</dbReference>
<dbReference type="AlphaFoldDB" id="A0A0S2ZPQ5"/>